<dbReference type="PANTHER" id="PTHR43649:SF33">
    <property type="entry name" value="POLYGALACTURONAN_RHAMNOGALACTURONAN-BINDING PROTEIN YTCQ"/>
    <property type="match status" value="1"/>
</dbReference>
<dbReference type="Gene3D" id="3.40.190.10">
    <property type="entry name" value="Periplasmic binding protein-like II"/>
    <property type="match status" value="3"/>
</dbReference>
<evidence type="ECO:0000313" key="8">
    <source>
        <dbReference type="EMBL" id="THF74836.1"/>
    </source>
</evidence>
<evidence type="ECO:0000256" key="3">
    <source>
        <dbReference type="ARBA" id="ARBA00023136"/>
    </source>
</evidence>
<keyword evidence="1" id="KW-1003">Cell membrane</keyword>
<protein>
    <submittedName>
        <fullName evidence="8">Extracellular solute-binding protein</fullName>
    </submittedName>
</protein>
<evidence type="ECO:0000256" key="1">
    <source>
        <dbReference type="ARBA" id="ARBA00022475"/>
    </source>
</evidence>
<reference evidence="8 9" key="1">
    <citation type="submission" date="2019-04" db="EMBL/GenBank/DDBJ databases">
        <title>Cohnella sp. nov. isolated from preserved vegetables.</title>
        <authorList>
            <person name="Lin S.-Y."/>
            <person name="Hung M.-H."/>
            <person name="Young C.-C."/>
        </authorList>
    </citation>
    <scope>NUCLEOTIDE SEQUENCE [LARGE SCALE GENOMIC DNA]</scope>
    <source>
        <strain evidence="8 9">CC-MHH1044</strain>
    </source>
</reference>
<evidence type="ECO:0000256" key="2">
    <source>
        <dbReference type="ARBA" id="ARBA00022729"/>
    </source>
</evidence>
<dbReference type="Proteomes" id="UP000310636">
    <property type="component" value="Unassembled WGS sequence"/>
</dbReference>
<keyword evidence="3" id="KW-0472">Membrane</keyword>
<dbReference type="OrthoDB" id="9787283at2"/>
<keyword evidence="2 7" id="KW-0732">Signal</keyword>
<dbReference type="PROSITE" id="PS51257">
    <property type="entry name" value="PROKAR_LIPOPROTEIN"/>
    <property type="match status" value="1"/>
</dbReference>
<dbReference type="CDD" id="cd13580">
    <property type="entry name" value="PBP2_AlgQ_like_1"/>
    <property type="match status" value="1"/>
</dbReference>
<evidence type="ECO:0000256" key="4">
    <source>
        <dbReference type="ARBA" id="ARBA00023139"/>
    </source>
</evidence>
<proteinExistence type="predicted"/>
<evidence type="ECO:0000256" key="6">
    <source>
        <dbReference type="SAM" id="MobiDB-lite"/>
    </source>
</evidence>
<evidence type="ECO:0000313" key="9">
    <source>
        <dbReference type="Proteomes" id="UP000310636"/>
    </source>
</evidence>
<comment type="caution">
    <text evidence="8">The sequence shown here is derived from an EMBL/GenBank/DDBJ whole genome shotgun (WGS) entry which is preliminary data.</text>
</comment>
<feature type="chain" id="PRO_5020216810" evidence="7">
    <location>
        <begin position="22"/>
        <end position="580"/>
    </location>
</feature>
<evidence type="ECO:0000256" key="7">
    <source>
        <dbReference type="SAM" id="SignalP"/>
    </source>
</evidence>
<dbReference type="SUPFAM" id="SSF53850">
    <property type="entry name" value="Periplasmic binding protein-like II"/>
    <property type="match status" value="1"/>
</dbReference>
<dbReference type="Pfam" id="PF01547">
    <property type="entry name" value="SBP_bac_1"/>
    <property type="match status" value="1"/>
</dbReference>
<keyword evidence="9" id="KW-1185">Reference proteome</keyword>
<dbReference type="AlphaFoldDB" id="A0A4S4BJJ4"/>
<dbReference type="InterPro" id="IPR006059">
    <property type="entry name" value="SBP"/>
</dbReference>
<keyword evidence="5" id="KW-0449">Lipoprotein</keyword>
<dbReference type="RefSeq" id="WP_136372349.1">
    <property type="nucleotide sequence ID" value="NZ_SSOB01000037.1"/>
</dbReference>
<evidence type="ECO:0000256" key="5">
    <source>
        <dbReference type="ARBA" id="ARBA00023288"/>
    </source>
</evidence>
<keyword evidence="4" id="KW-0564">Palmitate</keyword>
<feature type="compositionally biased region" description="Low complexity" evidence="6">
    <location>
        <begin position="29"/>
        <end position="58"/>
    </location>
</feature>
<dbReference type="EMBL" id="SSOB01000037">
    <property type="protein sequence ID" value="THF74836.1"/>
    <property type="molecule type" value="Genomic_DNA"/>
</dbReference>
<name>A0A4S4BJJ4_9BACL</name>
<accession>A0A4S4BJJ4</accession>
<feature type="signal peptide" evidence="7">
    <location>
        <begin position="1"/>
        <end position="21"/>
    </location>
</feature>
<dbReference type="InterPro" id="IPR050490">
    <property type="entry name" value="Bact_solute-bd_prot1"/>
</dbReference>
<dbReference type="PANTHER" id="PTHR43649">
    <property type="entry name" value="ARABINOSE-BINDING PROTEIN-RELATED"/>
    <property type="match status" value="1"/>
</dbReference>
<sequence>MRRKSIALLLGLLVTAMSASACSQNGGEASPSSSSASPSASETSAASPSAASPSAEPTDGPLTKYGTPINVSLLNKFNSNISDKLAPGDTIESNIWTRSIAEDLGINITYPWVVANEQYVDKLNVTLASGSLPDIMLVHDQQFKQLSDAGLLADLTDVFDKYATDLVKSDLGSLNGIFLKAASVDGKQLGLPLITDPTAEARVLWVRMDWLEKLGLPEPQTMDDVIAIAKAFANDDPDGDGKQDTYGLALNKDLFGGFPDINGFFNGYHAYSNSWGDAFWYDDGSGKLVNGSVQPETKTALGKLQELYKAGAIDREFGTKDGGMVTEDVASGKLGLWYGDYWNFVTPIQTAVVNDPNAKFKAFSLPSADGEPAKASVTFPLTGYWVVKKDFEHPEALIKLVNYYYEKKYGAEGKGNTPDNQQTFFSSADGKIKSSYVAPVWISGTLDPKTLSVIDAIKKNDPSGLNESYRTDYDNYIKGKEGDASHYGDFQNYDPDISPQLTRRAYADQNRLVVNAFYGPLTKTMESSNDALKKLQMETFTRIIMGSVSIDEFDKYVENWNKLGGDKITEEVNAWYATNR</sequence>
<organism evidence="8 9">
    <name type="scientific">Cohnella fermenti</name>
    <dbReference type="NCBI Taxonomy" id="2565925"/>
    <lineage>
        <taxon>Bacteria</taxon>
        <taxon>Bacillati</taxon>
        <taxon>Bacillota</taxon>
        <taxon>Bacilli</taxon>
        <taxon>Bacillales</taxon>
        <taxon>Paenibacillaceae</taxon>
        <taxon>Cohnella</taxon>
    </lineage>
</organism>
<gene>
    <name evidence="8" type="ORF">E6C55_23940</name>
</gene>
<feature type="region of interest" description="Disordered" evidence="6">
    <location>
        <begin position="22"/>
        <end position="62"/>
    </location>
</feature>